<dbReference type="EMBL" id="UOFZ01000058">
    <property type="protein sequence ID" value="VAX12663.1"/>
    <property type="molecule type" value="Genomic_DNA"/>
</dbReference>
<evidence type="ECO:0000313" key="1">
    <source>
        <dbReference type="EMBL" id="VAX12663.1"/>
    </source>
</evidence>
<gene>
    <name evidence="1" type="ORF">MNBD_GAMMA24-201</name>
</gene>
<sequence>MLLVLFALVIAPFVNAGASVAGFSIKSGTGSKCEKMQKMDMSSQQSGFSCCDQNQNTDCKAHCQNLLLSHLPVSVLLESPAFQARSMRSVQLSSSQILKGVFPPLDPRPPQS</sequence>
<organism evidence="1">
    <name type="scientific">hydrothermal vent metagenome</name>
    <dbReference type="NCBI Taxonomy" id="652676"/>
    <lineage>
        <taxon>unclassified sequences</taxon>
        <taxon>metagenomes</taxon>
        <taxon>ecological metagenomes</taxon>
    </lineage>
</organism>
<accession>A0A3B1BKK6</accession>
<dbReference type="AlphaFoldDB" id="A0A3B1BKK6"/>
<name>A0A3B1BKK6_9ZZZZ</name>
<protein>
    <submittedName>
        <fullName evidence="1">Uncharacterized protein</fullName>
    </submittedName>
</protein>
<reference evidence="1" key="1">
    <citation type="submission" date="2018-06" db="EMBL/GenBank/DDBJ databases">
        <authorList>
            <person name="Zhirakovskaya E."/>
        </authorList>
    </citation>
    <scope>NUCLEOTIDE SEQUENCE</scope>
</reference>
<proteinExistence type="predicted"/>